<evidence type="ECO:0000256" key="2">
    <source>
        <dbReference type="ARBA" id="ARBA00010152"/>
    </source>
</evidence>
<accession>A0AA35QUT9</accession>
<comment type="similarity">
    <text evidence="2">Belongs to the mitochondrion-specific ribosomal protein mL41 family.</text>
</comment>
<sequence>MVLVSLLRLGARRIPMTSKRGKQNFYKGRGAKSTGRHTRKGGFIVMREKIPELVVPSLEGFELKPYVSYKAPYVSGKVITAQDILDVAGRPEPS</sequence>
<dbReference type="InterPro" id="IPR019189">
    <property type="entry name" value="Ribosomal_mL41"/>
</dbReference>
<dbReference type="PANTHER" id="PTHR21338">
    <property type="entry name" value="MITOCHONDRIAL RIBOSOMAL PROTEIN L41"/>
    <property type="match status" value="1"/>
</dbReference>
<proteinExistence type="inferred from homology"/>
<keyword evidence="6" id="KW-0687">Ribonucleoprotein</keyword>
<dbReference type="GO" id="GO:0006412">
    <property type="term" value="P:translation"/>
    <property type="evidence" value="ECO:0007669"/>
    <property type="project" value="TreeGrafter"/>
</dbReference>
<comment type="subcellular location">
    <subcellularLocation>
        <location evidence="1">Mitochondrion</location>
    </subcellularLocation>
</comment>
<dbReference type="Proteomes" id="UP001174909">
    <property type="component" value="Unassembled WGS sequence"/>
</dbReference>
<reference evidence="7" key="1">
    <citation type="submission" date="2023-03" db="EMBL/GenBank/DDBJ databases">
        <authorList>
            <person name="Steffen K."/>
            <person name="Cardenas P."/>
        </authorList>
    </citation>
    <scope>NUCLEOTIDE SEQUENCE</scope>
</reference>
<evidence type="ECO:0000256" key="5">
    <source>
        <dbReference type="ARBA" id="ARBA00023128"/>
    </source>
</evidence>
<evidence type="ECO:0000256" key="4">
    <source>
        <dbReference type="ARBA" id="ARBA00022980"/>
    </source>
</evidence>
<dbReference type="AlphaFoldDB" id="A0AA35QUT9"/>
<dbReference type="GO" id="GO:0003735">
    <property type="term" value="F:structural constituent of ribosome"/>
    <property type="evidence" value="ECO:0007669"/>
    <property type="project" value="InterPro"/>
</dbReference>
<organism evidence="7 8">
    <name type="scientific">Geodia barretti</name>
    <name type="common">Barrett's horny sponge</name>
    <dbReference type="NCBI Taxonomy" id="519541"/>
    <lineage>
        <taxon>Eukaryota</taxon>
        <taxon>Metazoa</taxon>
        <taxon>Porifera</taxon>
        <taxon>Demospongiae</taxon>
        <taxon>Heteroscleromorpha</taxon>
        <taxon>Tetractinellida</taxon>
        <taxon>Astrophorina</taxon>
        <taxon>Geodiidae</taxon>
        <taxon>Geodia</taxon>
    </lineage>
</organism>
<gene>
    <name evidence="7" type="ORF">GBAR_LOCUS1177</name>
</gene>
<evidence type="ECO:0000313" key="8">
    <source>
        <dbReference type="Proteomes" id="UP001174909"/>
    </source>
</evidence>
<dbReference type="EMBL" id="CASHTH010000173">
    <property type="protein sequence ID" value="CAI7993053.1"/>
    <property type="molecule type" value="Genomic_DNA"/>
</dbReference>
<evidence type="ECO:0000256" key="3">
    <source>
        <dbReference type="ARBA" id="ARBA00022946"/>
    </source>
</evidence>
<keyword evidence="4 7" id="KW-0689">Ribosomal protein</keyword>
<keyword evidence="8" id="KW-1185">Reference proteome</keyword>
<dbReference type="PANTHER" id="PTHR21338:SF0">
    <property type="entry name" value="LARGE RIBOSOMAL SUBUNIT PROTEIN ML41"/>
    <property type="match status" value="1"/>
</dbReference>
<evidence type="ECO:0000313" key="7">
    <source>
        <dbReference type="EMBL" id="CAI7993053.1"/>
    </source>
</evidence>
<comment type="caution">
    <text evidence="7">The sequence shown here is derived from an EMBL/GenBank/DDBJ whole genome shotgun (WGS) entry which is preliminary data.</text>
</comment>
<keyword evidence="5" id="KW-0496">Mitochondrion</keyword>
<name>A0AA35QUT9_GEOBA</name>
<evidence type="ECO:0000256" key="1">
    <source>
        <dbReference type="ARBA" id="ARBA00004173"/>
    </source>
</evidence>
<dbReference type="GO" id="GO:0005762">
    <property type="term" value="C:mitochondrial large ribosomal subunit"/>
    <property type="evidence" value="ECO:0007669"/>
    <property type="project" value="InterPro"/>
</dbReference>
<evidence type="ECO:0000256" key="6">
    <source>
        <dbReference type="ARBA" id="ARBA00023274"/>
    </source>
</evidence>
<protein>
    <submittedName>
        <fullName evidence="7">39S ribosomal protein L41, mitochondrial</fullName>
    </submittedName>
</protein>
<dbReference type="Pfam" id="PF09809">
    <property type="entry name" value="MRP-L27"/>
    <property type="match status" value="1"/>
</dbReference>
<keyword evidence="3" id="KW-0809">Transit peptide</keyword>